<dbReference type="SUPFAM" id="SSF49785">
    <property type="entry name" value="Galactose-binding domain-like"/>
    <property type="match status" value="1"/>
</dbReference>
<keyword evidence="1" id="KW-0732">Signal</keyword>
<dbReference type="EMBL" id="QAAD01000014">
    <property type="protein sequence ID" value="PTN07722.1"/>
    <property type="molecule type" value="Genomic_DNA"/>
</dbReference>
<evidence type="ECO:0000313" key="3">
    <source>
        <dbReference type="EMBL" id="PTN07722.1"/>
    </source>
</evidence>
<evidence type="ECO:0000313" key="4">
    <source>
        <dbReference type="Proteomes" id="UP000243525"/>
    </source>
</evidence>
<comment type="caution">
    <text evidence="3">The sequence shown here is derived from an EMBL/GenBank/DDBJ whole genome shotgun (WGS) entry which is preliminary data.</text>
</comment>
<dbReference type="InterPro" id="IPR036116">
    <property type="entry name" value="FN3_sf"/>
</dbReference>
<accession>A0A2T5BZK9</accession>
<dbReference type="OrthoDB" id="1001598at2"/>
<dbReference type="Gene3D" id="2.60.120.260">
    <property type="entry name" value="Galactose-binding domain-like"/>
    <property type="match status" value="1"/>
</dbReference>
<evidence type="ECO:0000256" key="1">
    <source>
        <dbReference type="SAM" id="SignalP"/>
    </source>
</evidence>
<dbReference type="InterPro" id="IPR008979">
    <property type="entry name" value="Galactose-bd-like_sf"/>
</dbReference>
<dbReference type="AlphaFoldDB" id="A0A2T5BZK9"/>
<dbReference type="PROSITE" id="PS50022">
    <property type="entry name" value="FA58C_3"/>
    <property type="match status" value="1"/>
</dbReference>
<dbReference type="SUPFAM" id="SSF49265">
    <property type="entry name" value="Fibronectin type III"/>
    <property type="match status" value="1"/>
</dbReference>
<reference evidence="3 4" key="1">
    <citation type="submission" date="2018-04" db="EMBL/GenBank/DDBJ databases">
        <title>Genomic Encyclopedia of Archaeal and Bacterial Type Strains, Phase II (KMG-II): from individual species to whole genera.</title>
        <authorList>
            <person name="Goeker M."/>
        </authorList>
    </citation>
    <scope>NUCLEOTIDE SEQUENCE [LARGE SCALE GENOMIC DNA]</scope>
    <source>
        <strain evidence="3 4">DSM 28823</strain>
    </source>
</reference>
<dbReference type="Pfam" id="PF16323">
    <property type="entry name" value="DUF4959"/>
    <property type="match status" value="1"/>
</dbReference>
<name>A0A2T5BZK9_9BACT</name>
<feature type="domain" description="F5/8 type C" evidence="2">
    <location>
        <begin position="123"/>
        <end position="281"/>
    </location>
</feature>
<dbReference type="InterPro" id="IPR000421">
    <property type="entry name" value="FA58C"/>
</dbReference>
<feature type="signal peptide" evidence="1">
    <location>
        <begin position="1"/>
        <end position="21"/>
    </location>
</feature>
<keyword evidence="4" id="KW-1185">Reference proteome</keyword>
<gene>
    <name evidence="3" type="ORF">C8N47_11465</name>
</gene>
<dbReference type="Proteomes" id="UP000243525">
    <property type="component" value="Unassembled WGS sequence"/>
</dbReference>
<proteinExistence type="predicted"/>
<evidence type="ECO:0000259" key="2">
    <source>
        <dbReference type="PROSITE" id="PS50022"/>
    </source>
</evidence>
<organism evidence="3 4">
    <name type="scientific">Mangrovibacterium marinum</name>
    <dbReference type="NCBI Taxonomy" id="1639118"/>
    <lineage>
        <taxon>Bacteria</taxon>
        <taxon>Pseudomonadati</taxon>
        <taxon>Bacteroidota</taxon>
        <taxon>Bacteroidia</taxon>
        <taxon>Marinilabiliales</taxon>
        <taxon>Prolixibacteraceae</taxon>
        <taxon>Mangrovibacterium</taxon>
    </lineage>
</organism>
<feature type="chain" id="PRO_5015601147" evidence="1">
    <location>
        <begin position="22"/>
        <end position="295"/>
    </location>
</feature>
<protein>
    <submittedName>
        <fullName evidence="3">Uncharacterized protein DUF4959</fullName>
    </submittedName>
</protein>
<sequence length="295" mass="33388">MRKIFSLILSSLLLTTIVSCSDDDNDNSYSQPSMISDISVEPRVGGVLVSWTIPNDSNYFYVQTRYEKNGRTINTNSSIYTDSVLISGLLNKYEYTFDLQTFNQALVGSNTVTTELVRPIRRALDITYDIENKTALDVTADMIDTYTQESSEGPKENLLDGNINTYWHSAWSSGVAPLPHYIQVNFAEPTKLGGMNYTFRQSGDVNGRPSQFDLQVSEDGTSWETVWISQDNLPTAPVDEVKTLTFGKNHESRYFRIRILKNPGMKTYTHLSGIELFTMGERVVDLEEEAENDYK</sequence>
<dbReference type="InterPro" id="IPR032527">
    <property type="entry name" value="DUF4959"/>
</dbReference>
<dbReference type="PROSITE" id="PS51257">
    <property type="entry name" value="PROKAR_LIPOPROTEIN"/>
    <property type="match status" value="1"/>
</dbReference>
<dbReference type="Pfam" id="PF00754">
    <property type="entry name" value="F5_F8_type_C"/>
    <property type="match status" value="1"/>
</dbReference>
<dbReference type="InterPro" id="IPR013783">
    <property type="entry name" value="Ig-like_fold"/>
</dbReference>
<dbReference type="Gene3D" id="2.60.40.10">
    <property type="entry name" value="Immunoglobulins"/>
    <property type="match status" value="1"/>
</dbReference>
<dbReference type="RefSeq" id="WP_107823083.1">
    <property type="nucleotide sequence ID" value="NZ_OY782574.1"/>
</dbReference>